<evidence type="ECO:0000313" key="1">
    <source>
        <dbReference type="EMBL" id="MSS27299.1"/>
    </source>
</evidence>
<comment type="caution">
    <text evidence="1">The sequence shown here is derived from an EMBL/GenBank/DDBJ whole genome shotgun (WGS) entry which is preliminary data.</text>
</comment>
<proteinExistence type="predicted"/>
<dbReference type="EMBL" id="VUMH01000003">
    <property type="protein sequence ID" value="MSS27299.1"/>
    <property type="molecule type" value="Genomic_DNA"/>
</dbReference>
<protein>
    <recommendedName>
        <fullName evidence="3">DUF86 domain-containing protein</fullName>
    </recommendedName>
</protein>
<dbReference type="RefSeq" id="WP_154509522.1">
    <property type="nucleotide sequence ID" value="NZ_DBFWWU010000017.1"/>
</dbReference>
<dbReference type="AlphaFoldDB" id="A0A6L5XJN0"/>
<organism evidence="1 2">
    <name type="scientific">Desulfovibrio porci</name>
    <dbReference type="NCBI Taxonomy" id="2605782"/>
    <lineage>
        <taxon>Bacteria</taxon>
        <taxon>Pseudomonadati</taxon>
        <taxon>Thermodesulfobacteriota</taxon>
        <taxon>Desulfovibrionia</taxon>
        <taxon>Desulfovibrionales</taxon>
        <taxon>Desulfovibrionaceae</taxon>
        <taxon>Desulfovibrio</taxon>
    </lineage>
</organism>
<reference evidence="1 2" key="1">
    <citation type="submission" date="2019-09" db="EMBL/GenBank/DDBJ databases">
        <title>In-depth cultivation of the pig gut microbiome towards novel bacterial diversity and tailored functional studies.</title>
        <authorList>
            <person name="Wylensek D."/>
            <person name="Hitch T.C.A."/>
            <person name="Clavel T."/>
        </authorList>
    </citation>
    <scope>NUCLEOTIDE SEQUENCE [LARGE SCALE GENOMIC DNA]</scope>
    <source>
        <strain evidence="1 2">PG-178-WT-4</strain>
    </source>
</reference>
<keyword evidence="2" id="KW-1185">Reference proteome</keyword>
<dbReference type="Proteomes" id="UP000477488">
    <property type="component" value="Unassembled WGS sequence"/>
</dbReference>
<sequence length="116" mass="13170">MNTSKKYDELLVALESLARSLRRRRRFMPHDWLFRLEDVRNELICLVARERRAECADLSWPSPHAREAVVRLSTLVAFGGFGLTGHALCCAIESVAENLRRHLASCSAAEAPTRSY</sequence>
<accession>A0A6L5XJN0</accession>
<evidence type="ECO:0008006" key="3">
    <source>
        <dbReference type="Google" id="ProtNLM"/>
    </source>
</evidence>
<evidence type="ECO:0000313" key="2">
    <source>
        <dbReference type="Proteomes" id="UP000477488"/>
    </source>
</evidence>
<name>A0A6L5XJN0_9BACT</name>
<gene>
    <name evidence="1" type="ORF">FYJ44_04390</name>
</gene>